<dbReference type="CDD" id="cd00383">
    <property type="entry name" value="trans_reg_C"/>
    <property type="match status" value="1"/>
</dbReference>
<evidence type="ECO:0000256" key="1">
    <source>
        <dbReference type="ARBA" id="ARBA00018672"/>
    </source>
</evidence>
<dbReference type="InterPro" id="IPR011006">
    <property type="entry name" value="CheY-like_superfamily"/>
</dbReference>
<reference evidence="12 13" key="1">
    <citation type="submission" date="2019-03" db="EMBL/GenBank/DDBJ databases">
        <title>Genomic Encyclopedia of Type Strains, Phase IV (KMG-IV): sequencing the most valuable type-strain genomes for metagenomic binning, comparative biology and taxonomic classification.</title>
        <authorList>
            <person name="Goeker M."/>
        </authorList>
    </citation>
    <scope>NUCLEOTIDE SEQUENCE [LARGE SCALE GENOMIC DNA]</scope>
    <source>
        <strain evidence="12 13">DSM 100433</strain>
    </source>
</reference>
<protein>
    <recommendedName>
        <fullName evidence="1">Stage 0 sporulation protein A homolog</fullName>
    </recommendedName>
</protein>
<dbReference type="InterPro" id="IPR001789">
    <property type="entry name" value="Sig_transdc_resp-reg_receiver"/>
</dbReference>
<dbReference type="PROSITE" id="PS50110">
    <property type="entry name" value="RESPONSE_REGULATORY"/>
    <property type="match status" value="1"/>
</dbReference>
<evidence type="ECO:0000256" key="6">
    <source>
        <dbReference type="ARBA" id="ARBA00023163"/>
    </source>
</evidence>
<proteinExistence type="predicted"/>
<evidence type="ECO:0000313" key="13">
    <source>
        <dbReference type="Proteomes" id="UP000294682"/>
    </source>
</evidence>
<accession>A0A9X8Y912</accession>
<dbReference type="GO" id="GO:0000156">
    <property type="term" value="F:phosphorelay response regulator activity"/>
    <property type="evidence" value="ECO:0007669"/>
    <property type="project" value="TreeGrafter"/>
</dbReference>
<evidence type="ECO:0000256" key="3">
    <source>
        <dbReference type="ARBA" id="ARBA00023012"/>
    </source>
</evidence>
<organism evidence="12 13">
    <name type="scientific">Harryflintia acetispora</name>
    <dbReference type="NCBI Taxonomy" id="1849041"/>
    <lineage>
        <taxon>Bacteria</taxon>
        <taxon>Bacillati</taxon>
        <taxon>Bacillota</taxon>
        <taxon>Clostridia</taxon>
        <taxon>Eubacteriales</taxon>
        <taxon>Oscillospiraceae</taxon>
        <taxon>Harryflintia</taxon>
    </lineage>
</organism>
<dbReference type="Pfam" id="PF00486">
    <property type="entry name" value="Trans_reg_C"/>
    <property type="match status" value="1"/>
</dbReference>
<dbReference type="GO" id="GO:0000976">
    <property type="term" value="F:transcription cis-regulatory region binding"/>
    <property type="evidence" value="ECO:0007669"/>
    <property type="project" value="TreeGrafter"/>
</dbReference>
<feature type="modified residue" description="4-aspartylphosphate" evidence="8">
    <location>
        <position position="52"/>
    </location>
</feature>
<evidence type="ECO:0000256" key="4">
    <source>
        <dbReference type="ARBA" id="ARBA00023015"/>
    </source>
</evidence>
<dbReference type="GO" id="GO:0032993">
    <property type="term" value="C:protein-DNA complex"/>
    <property type="evidence" value="ECO:0007669"/>
    <property type="project" value="TreeGrafter"/>
</dbReference>
<dbReference type="SUPFAM" id="SSF52172">
    <property type="entry name" value="CheY-like"/>
    <property type="match status" value="1"/>
</dbReference>
<dbReference type="InterPro" id="IPR036388">
    <property type="entry name" value="WH-like_DNA-bd_sf"/>
</dbReference>
<dbReference type="Gene3D" id="1.10.10.10">
    <property type="entry name" value="Winged helix-like DNA-binding domain superfamily/Winged helix DNA-binding domain"/>
    <property type="match status" value="1"/>
</dbReference>
<dbReference type="PANTHER" id="PTHR48111">
    <property type="entry name" value="REGULATOR OF RPOS"/>
    <property type="match status" value="1"/>
</dbReference>
<comment type="caution">
    <text evidence="12">The sequence shown here is derived from an EMBL/GenBank/DDBJ whole genome shotgun (WGS) entry which is preliminary data.</text>
</comment>
<dbReference type="OrthoDB" id="9802426at2"/>
<dbReference type="GO" id="GO:0006355">
    <property type="term" value="P:regulation of DNA-templated transcription"/>
    <property type="evidence" value="ECO:0007669"/>
    <property type="project" value="InterPro"/>
</dbReference>
<dbReference type="AlphaFoldDB" id="A0A9X8Y912"/>
<dbReference type="RefSeq" id="WP_117507598.1">
    <property type="nucleotide sequence ID" value="NZ_JADNAH010000001.1"/>
</dbReference>
<dbReference type="SMART" id="SM00448">
    <property type="entry name" value="REC"/>
    <property type="match status" value="1"/>
</dbReference>
<dbReference type="Gene3D" id="6.10.250.690">
    <property type="match status" value="1"/>
</dbReference>
<evidence type="ECO:0000259" key="11">
    <source>
        <dbReference type="PROSITE" id="PS51755"/>
    </source>
</evidence>
<dbReference type="Pfam" id="PF00072">
    <property type="entry name" value="Response_reg"/>
    <property type="match status" value="1"/>
</dbReference>
<evidence type="ECO:0000313" key="12">
    <source>
        <dbReference type="EMBL" id="TCL44729.1"/>
    </source>
</evidence>
<evidence type="ECO:0000256" key="8">
    <source>
        <dbReference type="PROSITE-ProRule" id="PRU00169"/>
    </source>
</evidence>
<evidence type="ECO:0000256" key="7">
    <source>
        <dbReference type="ARBA" id="ARBA00024867"/>
    </source>
</evidence>
<keyword evidence="5 9" id="KW-0238">DNA-binding</keyword>
<gene>
    <name evidence="12" type="ORF">EDD78_102355</name>
</gene>
<keyword evidence="3" id="KW-0902">Two-component regulatory system</keyword>
<evidence type="ECO:0000259" key="10">
    <source>
        <dbReference type="PROSITE" id="PS50110"/>
    </source>
</evidence>
<comment type="function">
    <text evidence="7">May play the central regulatory role in sporulation. It may be an element of the effector pathway responsible for the activation of sporulation genes in response to nutritional stress. Spo0A may act in concert with spo0H (a sigma factor) to control the expression of some genes that are critical to the sporulation process.</text>
</comment>
<dbReference type="FunFam" id="1.10.10.10:FF:000018">
    <property type="entry name" value="DNA-binding response regulator ResD"/>
    <property type="match status" value="1"/>
</dbReference>
<dbReference type="InterPro" id="IPR016032">
    <property type="entry name" value="Sig_transdc_resp-reg_C-effctor"/>
</dbReference>
<dbReference type="Gene3D" id="3.40.50.2300">
    <property type="match status" value="1"/>
</dbReference>
<evidence type="ECO:0000256" key="5">
    <source>
        <dbReference type="ARBA" id="ARBA00023125"/>
    </source>
</evidence>
<evidence type="ECO:0000256" key="2">
    <source>
        <dbReference type="ARBA" id="ARBA00022553"/>
    </source>
</evidence>
<dbReference type="EMBL" id="SLUK01000002">
    <property type="protein sequence ID" value="TCL44729.1"/>
    <property type="molecule type" value="Genomic_DNA"/>
</dbReference>
<dbReference type="InterPro" id="IPR001867">
    <property type="entry name" value="OmpR/PhoB-type_DNA-bd"/>
</dbReference>
<dbReference type="SUPFAM" id="SSF46894">
    <property type="entry name" value="C-terminal effector domain of the bipartite response regulators"/>
    <property type="match status" value="1"/>
</dbReference>
<keyword evidence="4" id="KW-0805">Transcription regulation</keyword>
<evidence type="ECO:0000256" key="9">
    <source>
        <dbReference type="PROSITE-ProRule" id="PRU01091"/>
    </source>
</evidence>
<name>A0A9X8Y912_9FIRM</name>
<keyword evidence="6" id="KW-0804">Transcription</keyword>
<dbReference type="SMART" id="SM00862">
    <property type="entry name" value="Trans_reg_C"/>
    <property type="match status" value="1"/>
</dbReference>
<feature type="domain" description="Response regulatory" evidence="10">
    <location>
        <begin position="3"/>
        <end position="119"/>
    </location>
</feature>
<dbReference type="PANTHER" id="PTHR48111:SF21">
    <property type="entry name" value="DNA-BINDING DUAL MASTER TRANSCRIPTIONAL REGULATOR RPAA"/>
    <property type="match status" value="1"/>
</dbReference>
<dbReference type="InterPro" id="IPR039420">
    <property type="entry name" value="WalR-like"/>
</dbReference>
<sequence>MAKIFCVEDDESIRELILYALHSGGFESEGFESGRQLFSSLAKETPALILLDIMLPEEDGTEILGRLKATAKTSGIPVIMLTAKTSEYDKVKGLDAGADDYVTKPFGVMELLSRIRAVLRRCGGGREKVVSCREVTVDYERRTVTVGENGCELTYKEFELLYYMICNRGVVLSRDKIMDAVWGFDFEGESRTVDMHIKTLRQKLERAGAHDLIKTVRSVGYKIEG</sequence>
<dbReference type="PROSITE" id="PS51755">
    <property type="entry name" value="OMPR_PHOB"/>
    <property type="match status" value="1"/>
</dbReference>
<keyword evidence="13" id="KW-1185">Reference proteome</keyword>
<feature type="domain" description="OmpR/PhoB-type" evidence="11">
    <location>
        <begin position="127"/>
        <end position="225"/>
    </location>
</feature>
<dbReference type="Proteomes" id="UP000294682">
    <property type="component" value="Unassembled WGS sequence"/>
</dbReference>
<feature type="DNA-binding region" description="OmpR/PhoB-type" evidence="9">
    <location>
        <begin position="127"/>
        <end position="225"/>
    </location>
</feature>
<keyword evidence="2 8" id="KW-0597">Phosphoprotein</keyword>
<dbReference type="GO" id="GO:0005829">
    <property type="term" value="C:cytosol"/>
    <property type="evidence" value="ECO:0007669"/>
    <property type="project" value="TreeGrafter"/>
</dbReference>